<evidence type="ECO:0000256" key="1">
    <source>
        <dbReference type="SAM" id="MobiDB-lite"/>
    </source>
</evidence>
<reference evidence="3 4" key="1">
    <citation type="submission" date="2023-02" db="EMBL/GenBank/DDBJ databases">
        <title>LHISI_Scaffold_Assembly.</title>
        <authorList>
            <person name="Stuart O.P."/>
            <person name="Cleave R."/>
            <person name="Magrath M.J.L."/>
            <person name="Mikheyev A.S."/>
        </authorList>
    </citation>
    <scope>NUCLEOTIDE SEQUENCE [LARGE SCALE GENOMIC DNA]</scope>
    <source>
        <strain evidence="3">Daus_M_001</strain>
        <tissue evidence="3">Leg muscle</tissue>
    </source>
</reference>
<evidence type="ECO:0000313" key="3">
    <source>
        <dbReference type="EMBL" id="KAJ8871081.1"/>
    </source>
</evidence>
<evidence type="ECO:0000313" key="4">
    <source>
        <dbReference type="Proteomes" id="UP001159363"/>
    </source>
</evidence>
<protein>
    <recommendedName>
        <fullName evidence="2">MADF domain-containing protein</fullName>
    </recommendedName>
</protein>
<comment type="caution">
    <text evidence="3">The sequence shown here is derived from an EMBL/GenBank/DDBJ whole genome shotgun (WGS) entry which is preliminary data.</text>
</comment>
<organism evidence="3 4">
    <name type="scientific">Dryococelus australis</name>
    <dbReference type="NCBI Taxonomy" id="614101"/>
    <lineage>
        <taxon>Eukaryota</taxon>
        <taxon>Metazoa</taxon>
        <taxon>Ecdysozoa</taxon>
        <taxon>Arthropoda</taxon>
        <taxon>Hexapoda</taxon>
        <taxon>Insecta</taxon>
        <taxon>Pterygota</taxon>
        <taxon>Neoptera</taxon>
        <taxon>Polyneoptera</taxon>
        <taxon>Phasmatodea</taxon>
        <taxon>Verophasmatodea</taxon>
        <taxon>Anareolatae</taxon>
        <taxon>Phasmatidae</taxon>
        <taxon>Eurycanthinae</taxon>
        <taxon>Dryococelus</taxon>
    </lineage>
</organism>
<gene>
    <name evidence="3" type="ORF">PR048_027385</name>
</gene>
<feature type="region of interest" description="Disordered" evidence="1">
    <location>
        <begin position="58"/>
        <end position="80"/>
    </location>
</feature>
<dbReference type="InterPro" id="IPR006578">
    <property type="entry name" value="MADF-dom"/>
</dbReference>
<dbReference type="Proteomes" id="UP001159363">
    <property type="component" value="Chromosome 11"/>
</dbReference>
<accession>A0ABQ9GGN5</accession>
<name>A0ABQ9GGN5_9NEOP</name>
<dbReference type="EMBL" id="JARBHB010000012">
    <property type="protein sequence ID" value="KAJ8871081.1"/>
    <property type="molecule type" value="Genomic_DNA"/>
</dbReference>
<proteinExistence type="predicted"/>
<dbReference type="Pfam" id="PF10545">
    <property type="entry name" value="MADF_DNA_bdg"/>
    <property type="match status" value="1"/>
</dbReference>
<sequence>MFDIDKLIDHIHEKSALWDKSVKEYSDKQCRERHGSELGENMYEDWLELELRSAVQKRKTQGNIADEEENMEDDKVQDESDEMITLKDSVSGDVASARPLHKGGGICVALNIQGLENQVWCSNEMKEQEKREIPEKNC</sequence>
<keyword evidence="4" id="KW-1185">Reference proteome</keyword>
<feature type="domain" description="MADF" evidence="2">
    <location>
        <begin position="7"/>
        <end position="45"/>
    </location>
</feature>
<evidence type="ECO:0000259" key="2">
    <source>
        <dbReference type="Pfam" id="PF10545"/>
    </source>
</evidence>